<evidence type="ECO:0000313" key="2">
    <source>
        <dbReference type="EMBL" id="JAP22176.1"/>
    </source>
</evidence>
<name>A0A0V0HQK3_SOLCH</name>
<keyword evidence="1" id="KW-1133">Transmembrane helix</keyword>
<protein>
    <submittedName>
        <fullName evidence="2">Putative ovule protein</fullName>
    </submittedName>
</protein>
<dbReference type="EMBL" id="GEDG01016861">
    <property type="protein sequence ID" value="JAP22176.1"/>
    <property type="molecule type" value="Transcribed_RNA"/>
</dbReference>
<dbReference type="AlphaFoldDB" id="A0A0V0HQK3"/>
<evidence type="ECO:0000256" key="1">
    <source>
        <dbReference type="SAM" id="Phobius"/>
    </source>
</evidence>
<reference evidence="2" key="1">
    <citation type="submission" date="2015-12" db="EMBL/GenBank/DDBJ databases">
        <title>Gene expression during late stages of embryo sac development: a critical building block for successful pollen-pistil interactions.</title>
        <authorList>
            <person name="Liu Y."/>
            <person name="Joly V."/>
            <person name="Sabar M."/>
            <person name="Matton D.P."/>
        </authorList>
    </citation>
    <scope>NUCLEOTIDE SEQUENCE</scope>
</reference>
<accession>A0A0V0HQK3</accession>
<sequence>SSHLSGNSKLTCYSILFIIFCITLNILVWYCVAFSALQIVCIVDSVKVASVKIAGLVWFHFVKHGLSYLI</sequence>
<feature type="non-terminal residue" evidence="2">
    <location>
        <position position="1"/>
    </location>
</feature>
<keyword evidence="1" id="KW-0472">Membrane</keyword>
<feature type="transmembrane region" description="Helical" evidence="1">
    <location>
        <begin position="12"/>
        <end position="37"/>
    </location>
</feature>
<keyword evidence="1" id="KW-0812">Transmembrane</keyword>
<proteinExistence type="predicted"/>
<organism evidence="2">
    <name type="scientific">Solanum chacoense</name>
    <name type="common">Chaco potato</name>
    <dbReference type="NCBI Taxonomy" id="4108"/>
    <lineage>
        <taxon>Eukaryota</taxon>
        <taxon>Viridiplantae</taxon>
        <taxon>Streptophyta</taxon>
        <taxon>Embryophyta</taxon>
        <taxon>Tracheophyta</taxon>
        <taxon>Spermatophyta</taxon>
        <taxon>Magnoliopsida</taxon>
        <taxon>eudicotyledons</taxon>
        <taxon>Gunneridae</taxon>
        <taxon>Pentapetalae</taxon>
        <taxon>asterids</taxon>
        <taxon>lamiids</taxon>
        <taxon>Solanales</taxon>
        <taxon>Solanaceae</taxon>
        <taxon>Solanoideae</taxon>
        <taxon>Solaneae</taxon>
        <taxon>Solanum</taxon>
    </lineage>
</organism>